<dbReference type="Pfam" id="PF06443">
    <property type="entry name" value="SEF14_adhesin"/>
    <property type="match status" value="1"/>
</dbReference>
<evidence type="ECO:0000313" key="2">
    <source>
        <dbReference type="EMBL" id="CAR35802.1"/>
    </source>
</evidence>
<dbReference type="EMBL" id="AM933172">
    <property type="protein sequence ID" value="CAR35802.1"/>
    <property type="molecule type" value="Genomic_DNA"/>
</dbReference>
<dbReference type="AlphaFoldDB" id="A0A6C7HWL3"/>
<dbReference type="PROSITE" id="PS51257">
    <property type="entry name" value="PROKAR_LIPOPROTEIN"/>
    <property type="match status" value="1"/>
</dbReference>
<feature type="signal peptide" evidence="1">
    <location>
        <begin position="1"/>
        <end position="34"/>
    </location>
</feature>
<protein>
    <submittedName>
        <fullName evidence="2">Fimbrial protein</fullName>
    </submittedName>
</protein>
<sequence length="178" mass="18221">MRMLIVDFWRFCNMRKSASAVAVLALIACGSAHAAGFVGNKAEVQAAVTIAAQNTTSANWSQDPGFTGPAVAAGQKVGTLSITATGPHNSVSIAGKGASVSGGVATVPFVDGQGQPVFRGRIQGANINDQANTGIDGLAGWRVASSQETLNVPVTTFGKSTLPAGTFTATFYVQQYQN</sequence>
<organism evidence="2 3">
    <name type="scientific">Salmonella enteritidis PT4 (strain P125109)</name>
    <dbReference type="NCBI Taxonomy" id="550537"/>
    <lineage>
        <taxon>Bacteria</taxon>
        <taxon>Pseudomonadati</taxon>
        <taxon>Pseudomonadota</taxon>
        <taxon>Gammaproteobacteria</taxon>
        <taxon>Enterobacterales</taxon>
        <taxon>Enterobacteriaceae</taxon>
        <taxon>Salmonella</taxon>
    </lineage>
</organism>
<dbReference type="KEGG" id="set:SEN4247"/>
<gene>
    <name evidence="2" type="ordered locus">SEN4247</name>
</gene>
<evidence type="ECO:0000256" key="1">
    <source>
        <dbReference type="SAM" id="SignalP"/>
    </source>
</evidence>
<dbReference type="NCBIfam" id="NF011771">
    <property type="entry name" value="PRK15228.1"/>
    <property type="match status" value="1"/>
</dbReference>
<feature type="chain" id="PRO_5025609076" evidence="1">
    <location>
        <begin position="35"/>
        <end position="178"/>
    </location>
</feature>
<dbReference type="InterPro" id="IPR010498">
    <property type="entry name" value="SefA"/>
</dbReference>
<name>A0A6C7HWL3_SALEP</name>
<reference evidence="2 3" key="1">
    <citation type="journal article" date="2008" name="Genome Res.">
        <title>Comparative genome analysis of Salmonella enteritidis PT4 and Salmonella gallinarum 287/91 provides insights into evolutionary and host adaptation pathways.</title>
        <authorList>
            <person name="Thomson N.R."/>
            <person name="Clayton D.J."/>
            <person name="Windhorst D."/>
            <person name="Vernikos G."/>
            <person name="Davidson S."/>
            <person name="Churcher C."/>
            <person name="Quail M.A."/>
            <person name="Stevens M."/>
            <person name="Jones M.A."/>
            <person name="Watson M."/>
            <person name="Barron A."/>
            <person name="Layton A."/>
            <person name="Pickard D."/>
            <person name="Kingsley R.A."/>
            <person name="Bignell A."/>
            <person name="Clark L."/>
            <person name="Harris B."/>
            <person name="Ormond D."/>
            <person name="Abdellah Z."/>
            <person name="Brooks K."/>
            <person name="Cherevach I."/>
            <person name="Chillingworth T."/>
            <person name="Woodward J."/>
            <person name="Norberczak H."/>
            <person name="Lord A."/>
            <person name="Arrowsmith C."/>
            <person name="Jagels K."/>
            <person name="Moule S."/>
            <person name="Mungall K."/>
            <person name="Sanders M."/>
            <person name="Whitehead S."/>
            <person name="Chabalgoity J.A."/>
            <person name="Maskell D."/>
            <person name="Humphrey T."/>
            <person name="Roberts M."/>
            <person name="Barrow P.A."/>
            <person name="Dougan G."/>
            <person name="Parkhill J."/>
        </authorList>
    </citation>
    <scope>NUCLEOTIDE SEQUENCE [LARGE SCALE GENOMIC DNA]</scope>
    <source>
        <strain evidence="2 3">P125109</strain>
    </source>
</reference>
<dbReference type="PIRSF" id="PIRSF020728">
    <property type="entry name" value="SEF14_adhesin"/>
    <property type="match status" value="1"/>
</dbReference>
<keyword evidence="1" id="KW-0732">Signal</keyword>
<dbReference type="Proteomes" id="UP000000613">
    <property type="component" value="Chromosome"/>
</dbReference>
<proteinExistence type="predicted"/>
<evidence type="ECO:0000313" key="3">
    <source>
        <dbReference type="Proteomes" id="UP000000613"/>
    </source>
</evidence>
<accession>A0A6C7HWL3</accession>